<evidence type="ECO:0008006" key="5">
    <source>
        <dbReference type="Google" id="ProtNLM"/>
    </source>
</evidence>
<feature type="compositionally biased region" description="Basic residues" evidence="2">
    <location>
        <begin position="556"/>
        <end position="578"/>
    </location>
</feature>
<reference evidence="3" key="2">
    <citation type="submission" date="2022-10" db="EMBL/GenBank/DDBJ databases">
        <authorList>
            <consortium name="ENA_rothamsted_submissions"/>
            <consortium name="culmorum"/>
            <person name="King R."/>
        </authorList>
    </citation>
    <scope>NUCLEOTIDE SEQUENCE</scope>
</reference>
<feature type="coiled-coil region" evidence="1">
    <location>
        <begin position="89"/>
        <end position="151"/>
    </location>
</feature>
<dbReference type="GO" id="GO:0005737">
    <property type="term" value="C:cytoplasm"/>
    <property type="evidence" value="ECO:0007669"/>
    <property type="project" value="TreeGrafter"/>
</dbReference>
<sequence>MEKSRIRKTFNDLQELDMNIIKGIPWAEEMWKVLSNGLEKTFLNWARVALKMEKKEGDMKEWVQTFILHYEDTCCELVSDMEGLQNDLITKIEESLQRVEELSKILQIEMPVFGYEKQSLYQERDQLKKCIEELEHTIEARKSELNKLQEKQIDLCHSLGRKMRTIQDDPLPSSEEVQEFQTYIEKLEQEKFERLEKFYTLKEEISVIIQELNFKPSTQFEKYVMSSDESKFLVTESNMRNLQDFLKTLEHEVKVVKEEVFELRNKINHYWNVLEIPFLEQEEFKQKYPGHTLEILIALRKEVERCENLKKANIKVFVERLRSQLLEIWDKCGCTESVRGNFRFLDSDCYTEDLLELHEFELKKWNDYYEEVKDIIALLNEHSKAWFKLIEFEESAVDPKRFKNRGGQLLKEEKERNALIKKIPKIESTLQEKANKYEQQNGTPFRTNGVTIKEYIWDLHSQKENARKQKLSARKIKHENTKSVLTQVLTPAKSVQCLFPVNPGTSTCKGKSASKRKLPATPALTSKRAKTSPGQFSTQSKKLTVPKITVNSVTLSKRHSTERKKRLEKIRRQSAQKKKHDDLKQSDTSTNSDYGEFETEISTRNDIRSTMLPETPSASRGVSRVNPRIILPNKGTPTALKKTTNNNNLKLATSKSDLNLMF</sequence>
<dbReference type="OrthoDB" id="642895at2759"/>
<reference evidence="3" key="1">
    <citation type="submission" date="2022-01" db="EMBL/GenBank/DDBJ databases">
        <authorList>
            <person name="King R."/>
        </authorList>
    </citation>
    <scope>NUCLEOTIDE SEQUENCE</scope>
</reference>
<protein>
    <recommendedName>
        <fullName evidence="5">Protein regulator of cytokinesis 1</fullName>
    </recommendedName>
</protein>
<evidence type="ECO:0000256" key="2">
    <source>
        <dbReference type="SAM" id="MobiDB-lite"/>
    </source>
</evidence>
<feature type="region of interest" description="Disordered" evidence="2">
    <location>
        <begin position="503"/>
        <end position="594"/>
    </location>
</feature>
<dbReference type="AlphaFoldDB" id="A0A9N9X045"/>
<keyword evidence="1" id="KW-0175">Coiled coil</keyword>
<evidence type="ECO:0000313" key="3">
    <source>
        <dbReference type="EMBL" id="CAG9818665.1"/>
    </source>
</evidence>
<dbReference type="PANTHER" id="PTHR19321">
    <property type="entry name" value="PROTEIN REGULATOR OF CYTOKINESIS 1 PRC1-RELATED"/>
    <property type="match status" value="1"/>
</dbReference>
<feature type="compositionally biased region" description="Polar residues" evidence="2">
    <location>
        <begin position="532"/>
        <end position="542"/>
    </location>
</feature>
<dbReference type="EMBL" id="OU896708">
    <property type="protein sequence ID" value="CAG9818665.1"/>
    <property type="molecule type" value="Genomic_DNA"/>
</dbReference>
<feature type="coiled-coil region" evidence="1">
    <location>
        <begin position="239"/>
        <end position="266"/>
    </location>
</feature>
<name>A0A9N9X045_PHACE</name>
<dbReference type="GO" id="GO:1990023">
    <property type="term" value="C:mitotic spindle midzone"/>
    <property type="evidence" value="ECO:0007669"/>
    <property type="project" value="TreeGrafter"/>
</dbReference>
<dbReference type="InterPro" id="IPR007145">
    <property type="entry name" value="MAP65_Ase1_PRC1"/>
</dbReference>
<dbReference type="GO" id="GO:0051256">
    <property type="term" value="P:mitotic spindle midzone assembly"/>
    <property type="evidence" value="ECO:0007669"/>
    <property type="project" value="TreeGrafter"/>
</dbReference>
<dbReference type="Pfam" id="PF03999">
    <property type="entry name" value="MAP65_ASE1"/>
    <property type="match status" value="1"/>
</dbReference>
<dbReference type="Gene3D" id="1.20.58.1520">
    <property type="match status" value="1"/>
</dbReference>
<gene>
    <name evidence="3" type="ORF">PHAECO_LOCUS6633</name>
</gene>
<dbReference type="Proteomes" id="UP001153737">
    <property type="component" value="Chromosome 2"/>
</dbReference>
<evidence type="ECO:0000313" key="4">
    <source>
        <dbReference type="Proteomes" id="UP001153737"/>
    </source>
</evidence>
<evidence type="ECO:0000256" key="1">
    <source>
        <dbReference type="SAM" id="Coils"/>
    </source>
</evidence>
<accession>A0A9N9X045</accession>
<dbReference type="GO" id="GO:0008017">
    <property type="term" value="F:microtubule binding"/>
    <property type="evidence" value="ECO:0007669"/>
    <property type="project" value="InterPro"/>
</dbReference>
<keyword evidence="4" id="KW-1185">Reference proteome</keyword>
<dbReference type="PANTHER" id="PTHR19321:SF41">
    <property type="entry name" value="FASCETTO-RELATED"/>
    <property type="match status" value="1"/>
</dbReference>
<organism evidence="3 4">
    <name type="scientific">Phaedon cochleariae</name>
    <name type="common">Mustard beetle</name>
    <dbReference type="NCBI Taxonomy" id="80249"/>
    <lineage>
        <taxon>Eukaryota</taxon>
        <taxon>Metazoa</taxon>
        <taxon>Ecdysozoa</taxon>
        <taxon>Arthropoda</taxon>
        <taxon>Hexapoda</taxon>
        <taxon>Insecta</taxon>
        <taxon>Pterygota</taxon>
        <taxon>Neoptera</taxon>
        <taxon>Endopterygota</taxon>
        <taxon>Coleoptera</taxon>
        <taxon>Polyphaga</taxon>
        <taxon>Cucujiformia</taxon>
        <taxon>Chrysomeloidea</taxon>
        <taxon>Chrysomelidae</taxon>
        <taxon>Chrysomelinae</taxon>
        <taxon>Chrysomelini</taxon>
        <taxon>Phaedon</taxon>
    </lineage>
</organism>
<proteinExistence type="predicted"/>